<evidence type="ECO:0000256" key="1">
    <source>
        <dbReference type="ARBA" id="ARBA00022679"/>
    </source>
</evidence>
<protein>
    <recommendedName>
        <fullName evidence="6">Protein-serine/threonine kinase</fullName>
        <ecNumber evidence="6">2.7.11.-</ecNumber>
    </recommendedName>
</protein>
<evidence type="ECO:0000259" key="8">
    <source>
        <dbReference type="Pfam" id="PF10436"/>
    </source>
</evidence>
<keyword evidence="1 6" id="KW-0808">Transferase</keyword>
<dbReference type="EMBL" id="MCGE01000029">
    <property type="protein sequence ID" value="ORZ08985.1"/>
    <property type="molecule type" value="Genomic_DNA"/>
</dbReference>
<keyword evidence="3 6" id="KW-0418">Kinase</keyword>
<evidence type="ECO:0000256" key="7">
    <source>
        <dbReference type="SAM" id="MobiDB-lite"/>
    </source>
</evidence>
<comment type="caution">
    <text evidence="9">The sequence shown here is derived from an EMBL/GenBank/DDBJ whole genome shotgun (WGS) entry which is preliminary data.</text>
</comment>
<dbReference type="GO" id="GO:0010906">
    <property type="term" value="P:regulation of glucose metabolic process"/>
    <property type="evidence" value="ECO:0007669"/>
    <property type="project" value="TreeGrafter"/>
</dbReference>
<dbReference type="AlphaFoldDB" id="A0A1X2I491"/>
<evidence type="ECO:0000313" key="9">
    <source>
        <dbReference type="EMBL" id="ORZ08985.1"/>
    </source>
</evidence>
<dbReference type="OrthoDB" id="2269686at2759"/>
<organism evidence="9 10">
    <name type="scientific">Absidia repens</name>
    <dbReference type="NCBI Taxonomy" id="90262"/>
    <lineage>
        <taxon>Eukaryota</taxon>
        <taxon>Fungi</taxon>
        <taxon>Fungi incertae sedis</taxon>
        <taxon>Mucoromycota</taxon>
        <taxon>Mucoromycotina</taxon>
        <taxon>Mucoromycetes</taxon>
        <taxon>Mucorales</taxon>
        <taxon>Cunninghamellaceae</taxon>
        <taxon>Absidia</taxon>
    </lineage>
</organism>
<dbReference type="InterPro" id="IPR036784">
    <property type="entry name" value="AK/P_DHK_N_sf"/>
</dbReference>
<comment type="catalytic activity">
    <reaction evidence="5">
        <text>L-seryl-[pyruvate dehydrogenase E1 alpha subunit] + ATP = O-phospho-L-seryl-[pyruvate dehydrogenase E1 alpha subunit] + ADP + H(+)</text>
        <dbReference type="Rhea" id="RHEA:23052"/>
        <dbReference type="Rhea" id="RHEA-COMP:13689"/>
        <dbReference type="Rhea" id="RHEA-COMP:13690"/>
        <dbReference type="ChEBI" id="CHEBI:15378"/>
        <dbReference type="ChEBI" id="CHEBI:29999"/>
        <dbReference type="ChEBI" id="CHEBI:30616"/>
        <dbReference type="ChEBI" id="CHEBI:83421"/>
        <dbReference type="ChEBI" id="CHEBI:456216"/>
        <dbReference type="EC" id="2.7.11.2"/>
    </reaction>
</comment>
<feature type="region of interest" description="Disordered" evidence="7">
    <location>
        <begin position="304"/>
        <end position="323"/>
    </location>
</feature>
<dbReference type="Pfam" id="PF10436">
    <property type="entry name" value="BCDHK_Adom3"/>
    <property type="match status" value="1"/>
</dbReference>
<evidence type="ECO:0000256" key="4">
    <source>
        <dbReference type="ARBA" id="ARBA00022840"/>
    </source>
</evidence>
<dbReference type="EC" id="2.7.11.-" evidence="6"/>
<feature type="region of interest" description="Disordered" evidence="7">
    <location>
        <begin position="329"/>
        <end position="363"/>
    </location>
</feature>
<dbReference type="GO" id="GO:0005759">
    <property type="term" value="C:mitochondrial matrix"/>
    <property type="evidence" value="ECO:0007669"/>
    <property type="project" value="UniProtKB-SubCell"/>
</dbReference>
<dbReference type="PANTHER" id="PTHR11947:SF3">
    <property type="entry name" value="[PYRUVATE DEHYDROGENASE (ACETYL-TRANSFERRING)] KINASE, MITOCHONDRIAL"/>
    <property type="match status" value="1"/>
</dbReference>
<feature type="compositionally biased region" description="Low complexity" evidence="7">
    <location>
        <begin position="333"/>
        <end position="356"/>
    </location>
</feature>
<comment type="similarity">
    <text evidence="6">Belongs to the PDK/BCKDK protein kinase family.</text>
</comment>
<evidence type="ECO:0000256" key="5">
    <source>
        <dbReference type="ARBA" id="ARBA00048201"/>
    </source>
</evidence>
<feature type="domain" description="Branched-chain alpha-ketoacid dehydrogenase kinase/Pyruvate dehydrogenase kinase N-terminal" evidence="8">
    <location>
        <begin position="48"/>
        <end position="175"/>
    </location>
</feature>
<keyword evidence="4 6" id="KW-0067">ATP-binding</keyword>
<gene>
    <name evidence="9" type="ORF">BCR42DRAFT_495261</name>
</gene>
<comment type="subcellular location">
    <subcellularLocation>
        <location evidence="6">Mitochondrion matrix</location>
    </subcellularLocation>
</comment>
<proteinExistence type="inferred from homology"/>
<keyword evidence="6" id="KW-0496">Mitochondrion</keyword>
<dbReference type="Gene3D" id="1.20.140.20">
    <property type="entry name" value="Alpha-ketoacid/pyruvate dehydrogenase kinase, N-terminal domain"/>
    <property type="match status" value="1"/>
</dbReference>
<dbReference type="InterPro" id="IPR018955">
    <property type="entry name" value="BCDHK/PDK_N"/>
</dbReference>
<sequence length="485" mass="53380">MVQSQVMNVLPRRLIANLWASQETRISLSHLAVASKEVTSRQQQQAANVPVATSSSFLCSELPIRYTHILRLLSSLNADALQTPLIRNVAQRYLVDICSMLHPSLRQTSPRAFSQTVRRLRQRQASSLIRLRYALASSSTSTSHSVMLMDHINAISLGIHFLLDQHVSWHKQTGNQAQTLCPVDIAHQAVADARKVCGDTFGESNVPTVTIKKSETPQHKLELTHVPNVLHRMLYESTLLGLRAHYTQSSSVHTIPQVTGAGSGLLHRLFRFKNQPSSPLQLDVFGGPTSVGFRLTNTAPLSHHDLQHDIPRDPMGVPSCPTILRQATHGYPQQQQQQQYRSISSTSNGHASSSSSLYQDGEDDSDHAEWSMWSGYRMAKTMASHFGGNLDVVSSEGLGSTMYLALDRDSQLLERYPSVLPCRSASHQRYASSHLSLQHATSQLDAFLYAIADPNNSAINYTSTTTASPATHHHAVSLTAAVGHA</sequence>
<dbReference type="GO" id="GO:0004740">
    <property type="term" value="F:pyruvate dehydrogenase (acetyl-transferring) kinase activity"/>
    <property type="evidence" value="ECO:0007669"/>
    <property type="project" value="UniProtKB-EC"/>
</dbReference>
<dbReference type="PANTHER" id="PTHR11947">
    <property type="entry name" value="PYRUVATE DEHYDROGENASE KINASE"/>
    <property type="match status" value="1"/>
</dbReference>
<dbReference type="GO" id="GO:0005524">
    <property type="term" value="F:ATP binding"/>
    <property type="evidence" value="ECO:0007669"/>
    <property type="project" value="UniProtKB-UniRule"/>
</dbReference>
<evidence type="ECO:0000256" key="2">
    <source>
        <dbReference type="ARBA" id="ARBA00022741"/>
    </source>
</evidence>
<dbReference type="Proteomes" id="UP000193560">
    <property type="component" value="Unassembled WGS sequence"/>
</dbReference>
<dbReference type="STRING" id="90262.A0A1X2I491"/>
<dbReference type="SUPFAM" id="SSF69012">
    <property type="entry name" value="alpha-ketoacid dehydrogenase kinase, N-terminal domain"/>
    <property type="match status" value="1"/>
</dbReference>
<evidence type="ECO:0000313" key="10">
    <source>
        <dbReference type="Proteomes" id="UP000193560"/>
    </source>
</evidence>
<accession>A0A1X2I491</accession>
<dbReference type="InterPro" id="IPR039028">
    <property type="entry name" value="BCKD/PDK"/>
</dbReference>
<keyword evidence="2 6" id="KW-0547">Nucleotide-binding</keyword>
<evidence type="ECO:0000256" key="6">
    <source>
        <dbReference type="RuleBase" id="RU366032"/>
    </source>
</evidence>
<name>A0A1X2I491_9FUNG</name>
<keyword evidence="10" id="KW-1185">Reference proteome</keyword>
<reference evidence="9 10" key="1">
    <citation type="submission" date="2016-07" db="EMBL/GenBank/DDBJ databases">
        <title>Pervasive Adenine N6-methylation of Active Genes in Fungi.</title>
        <authorList>
            <consortium name="DOE Joint Genome Institute"/>
            <person name="Mondo S.J."/>
            <person name="Dannebaum R.O."/>
            <person name="Kuo R.C."/>
            <person name="Labutti K."/>
            <person name="Haridas S."/>
            <person name="Kuo A."/>
            <person name="Salamov A."/>
            <person name="Ahrendt S.R."/>
            <person name="Lipzen A."/>
            <person name="Sullivan W."/>
            <person name="Andreopoulos W.B."/>
            <person name="Clum A."/>
            <person name="Lindquist E."/>
            <person name="Daum C."/>
            <person name="Ramamoorthy G.K."/>
            <person name="Gryganskyi A."/>
            <person name="Culley D."/>
            <person name="Magnuson J.K."/>
            <person name="James T.Y."/>
            <person name="O'Malley M.A."/>
            <person name="Stajich J.E."/>
            <person name="Spatafora J.W."/>
            <person name="Visel A."/>
            <person name="Grigoriev I.V."/>
        </authorList>
    </citation>
    <scope>NUCLEOTIDE SEQUENCE [LARGE SCALE GENOMIC DNA]</scope>
    <source>
        <strain evidence="9 10">NRRL 1336</strain>
    </source>
</reference>
<evidence type="ECO:0000256" key="3">
    <source>
        <dbReference type="ARBA" id="ARBA00022777"/>
    </source>
</evidence>